<feature type="non-terminal residue" evidence="2">
    <location>
        <position position="224"/>
    </location>
</feature>
<evidence type="ECO:0000313" key="3">
    <source>
        <dbReference type="Proteomes" id="UP000784294"/>
    </source>
</evidence>
<feature type="region of interest" description="Disordered" evidence="1">
    <location>
        <begin position="163"/>
        <end position="224"/>
    </location>
</feature>
<evidence type="ECO:0000256" key="1">
    <source>
        <dbReference type="SAM" id="MobiDB-lite"/>
    </source>
</evidence>
<evidence type="ECO:0000313" key="2">
    <source>
        <dbReference type="EMBL" id="VEL28258.1"/>
    </source>
</evidence>
<gene>
    <name evidence="2" type="ORF">PXEA_LOCUS21698</name>
</gene>
<organism evidence="2 3">
    <name type="scientific">Protopolystoma xenopodis</name>
    <dbReference type="NCBI Taxonomy" id="117903"/>
    <lineage>
        <taxon>Eukaryota</taxon>
        <taxon>Metazoa</taxon>
        <taxon>Spiralia</taxon>
        <taxon>Lophotrochozoa</taxon>
        <taxon>Platyhelminthes</taxon>
        <taxon>Monogenea</taxon>
        <taxon>Polyopisthocotylea</taxon>
        <taxon>Polystomatidea</taxon>
        <taxon>Polystomatidae</taxon>
        <taxon>Protopolystoma</taxon>
    </lineage>
</organism>
<accession>A0A3S5ANQ7</accession>
<name>A0A3S5ANQ7_9PLAT</name>
<proteinExistence type="predicted"/>
<dbReference type="EMBL" id="CAAALY010093641">
    <property type="protein sequence ID" value="VEL28258.1"/>
    <property type="molecule type" value="Genomic_DNA"/>
</dbReference>
<dbReference type="AlphaFoldDB" id="A0A3S5ANQ7"/>
<protein>
    <submittedName>
        <fullName evidence="2">Uncharacterized protein</fullName>
    </submittedName>
</protein>
<feature type="compositionally biased region" description="Basic and acidic residues" evidence="1">
    <location>
        <begin position="178"/>
        <end position="188"/>
    </location>
</feature>
<dbReference type="Proteomes" id="UP000784294">
    <property type="component" value="Unassembled WGS sequence"/>
</dbReference>
<sequence>MGGGASKSEQNLRTAELITVPNEVAVVTEDVNCRQVNFHNREKYDKSTSEAVSSLDAASSLLNERYLAPESFKNSRSLPDLSVDLRSSERSRSLHLHTSTTARLSNTLEKCRAPLPTQCLPEVRADAFLTRGRDGSLHLVNRQTIRQPKYPHDPSFGELRVDADADANVDADVNDGDDGTRPTGKVDLDADTNDDDSDGDANADIDANVNADDGDAYANGNADV</sequence>
<feature type="compositionally biased region" description="Low complexity" evidence="1">
    <location>
        <begin position="204"/>
        <end position="224"/>
    </location>
</feature>
<comment type="caution">
    <text evidence="2">The sequence shown here is derived from an EMBL/GenBank/DDBJ whole genome shotgun (WGS) entry which is preliminary data.</text>
</comment>
<reference evidence="2" key="1">
    <citation type="submission" date="2018-11" db="EMBL/GenBank/DDBJ databases">
        <authorList>
            <consortium name="Pathogen Informatics"/>
        </authorList>
    </citation>
    <scope>NUCLEOTIDE SEQUENCE</scope>
</reference>
<keyword evidence="3" id="KW-1185">Reference proteome</keyword>
<feature type="compositionally biased region" description="Acidic residues" evidence="1">
    <location>
        <begin position="164"/>
        <end position="177"/>
    </location>
</feature>
<feature type="compositionally biased region" description="Acidic residues" evidence="1">
    <location>
        <begin position="189"/>
        <end position="203"/>
    </location>
</feature>